<evidence type="ECO:0000256" key="3">
    <source>
        <dbReference type="ARBA" id="ARBA00022792"/>
    </source>
</evidence>
<comment type="function">
    <text evidence="8">Allows the formation of correctly charged Gln-tRNA(Gln) through the transamidation of misacylated Glu-tRNA(Gln) in the mitochondria. The reaction takes place in the presence of glutamine and ATP through an activated gamma-phospho-Glu-tRNA(Gln). Required for proper protein synthesis within the mitochondrion.</text>
</comment>
<sequence length="179" mass="20303">MFTSRYICNRSKYIRFIRVVCRRYSLKPVVGKKFTTIDQVKEYMSKETWSVAEYLDSSAIEKDALPSRETALRVLKLSGLPSEGSDIDVIRGKLGKQLLLINKLHSIPLEDKNIDAKDARIMPRHGVPLTYEKLVATIESQKKNPETGELDDSWDSTGLAKLKKDGYLVVRGGLITNRD</sequence>
<dbReference type="GO" id="GO:0050567">
    <property type="term" value="F:glutaminyl-tRNA synthase (glutamine-hydrolyzing) activity"/>
    <property type="evidence" value="ECO:0007669"/>
    <property type="project" value="UniProtKB-UniRule"/>
</dbReference>
<dbReference type="CDD" id="cd21422">
    <property type="entry name" value="GatF"/>
    <property type="match status" value="1"/>
</dbReference>
<dbReference type="AlphaFoldDB" id="A0A7H9B0S1"/>
<comment type="subunit">
    <text evidence="8">Subunit of the heterotrimeric GatFAB amidotransferase (AdT) complex, composed of A, B and F subunits.</text>
</comment>
<comment type="catalytic activity">
    <reaction evidence="8">
        <text>L-glutamyl-tRNA(Gln) + L-glutamine + ATP + H2O = L-glutaminyl-tRNA(Gln) + L-glutamate + ADP + phosphate + H(+)</text>
        <dbReference type="Rhea" id="RHEA:17521"/>
        <dbReference type="Rhea" id="RHEA-COMP:9681"/>
        <dbReference type="Rhea" id="RHEA-COMP:9684"/>
        <dbReference type="ChEBI" id="CHEBI:15377"/>
        <dbReference type="ChEBI" id="CHEBI:15378"/>
        <dbReference type="ChEBI" id="CHEBI:29985"/>
        <dbReference type="ChEBI" id="CHEBI:30616"/>
        <dbReference type="ChEBI" id="CHEBI:43474"/>
        <dbReference type="ChEBI" id="CHEBI:58359"/>
        <dbReference type="ChEBI" id="CHEBI:78520"/>
        <dbReference type="ChEBI" id="CHEBI:78521"/>
        <dbReference type="ChEBI" id="CHEBI:456216"/>
    </reaction>
</comment>
<dbReference type="HAMAP" id="MF_03151">
    <property type="entry name" value="GatF"/>
    <property type="match status" value="1"/>
</dbReference>
<keyword evidence="1 8" id="KW-0436">Ligase</keyword>
<keyword evidence="3 8" id="KW-0999">Mitochondrion inner membrane</keyword>
<evidence type="ECO:0000313" key="9">
    <source>
        <dbReference type="EMBL" id="QLG71569.1"/>
    </source>
</evidence>
<gene>
    <name evidence="8" type="primary">GTF1</name>
    <name evidence="9" type="ORF">HG535_0B06130</name>
</gene>
<evidence type="ECO:0000256" key="1">
    <source>
        <dbReference type="ARBA" id="ARBA00022598"/>
    </source>
</evidence>
<evidence type="ECO:0000313" key="10">
    <source>
        <dbReference type="Proteomes" id="UP000509704"/>
    </source>
</evidence>
<evidence type="ECO:0000256" key="2">
    <source>
        <dbReference type="ARBA" id="ARBA00022741"/>
    </source>
</evidence>
<keyword evidence="4 8" id="KW-0067">ATP-binding</keyword>
<comment type="similarity">
    <text evidence="8">Belongs to the GatF family.</text>
</comment>
<dbReference type="Proteomes" id="UP000509704">
    <property type="component" value="Chromosome 2"/>
</dbReference>
<protein>
    <recommendedName>
        <fullName evidence="8">Glutamyl-tRNA(Gln) amidotransferase subunit F, mitochondrial</fullName>
        <shortName evidence="8">Glu-AdT subunit F</shortName>
        <ecNumber evidence="8">6.3.5.-</ecNumber>
    </recommendedName>
</protein>
<dbReference type="GO" id="GO:0032543">
    <property type="term" value="P:mitochondrial translation"/>
    <property type="evidence" value="ECO:0007669"/>
    <property type="project" value="UniProtKB-UniRule"/>
</dbReference>
<dbReference type="InterPro" id="IPR027499">
    <property type="entry name" value="GatF"/>
</dbReference>
<dbReference type="GO" id="GO:0005743">
    <property type="term" value="C:mitochondrial inner membrane"/>
    <property type="evidence" value="ECO:0007669"/>
    <property type="project" value="UniProtKB-SubCell"/>
</dbReference>
<dbReference type="GO" id="GO:0030956">
    <property type="term" value="C:glutamyl-tRNA(Gln) amidotransferase complex"/>
    <property type="evidence" value="ECO:0007669"/>
    <property type="project" value="UniProtKB-UniRule"/>
</dbReference>
<evidence type="ECO:0000256" key="6">
    <source>
        <dbReference type="ARBA" id="ARBA00023128"/>
    </source>
</evidence>
<accession>A0A7H9B0S1</accession>
<keyword evidence="10" id="KW-1185">Reference proteome</keyword>
<evidence type="ECO:0000256" key="4">
    <source>
        <dbReference type="ARBA" id="ARBA00022840"/>
    </source>
</evidence>
<keyword evidence="7 8" id="KW-0472">Membrane</keyword>
<dbReference type="Pfam" id="PF20977">
    <property type="entry name" value="GatF"/>
    <property type="match status" value="1"/>
</dbReference>
<dbReference type="EC" id="6.3.5.-" evidence="8"/>
<dbReference type="GO" id="GO:0005524">
    <property type="term" value="F:ATP binding"/>
    <property type="evidence" value="ECO:0007669"/>
    <property type="project" value="UniProtKB-KW"/>
</dbReference>
<keyword evidence="2 8" id="KW-0547">Nucleotide-binding</keyword>
<evidence type="ECO:0000256" key="8">
    <source>
        <dbReference type="HAMAP-Rule" id="MF_03151"/>
    </source>
</evidence>
<organism evidence="9 10">
    <name type="scientific">Zygotorulaspora mrakii</name>
    <name type="common">Zygosaccharomyces mrakii</name>
    <dbReference type="NCBI Taxonomy" id="42260"/>
    <lineage>
        <taxon>Eukaryota</taxon>
        <taxon>Fungi</taxon>
        <taxon>Dikarya</taxon>
        <taxon>Ascomycota</taxon>
        <taxon>Saccharomycotina</taxon>
        <taxon>Saccharomycetes</taxon>
        <taxon>Saccharomycetales</taxon>
        <taxon>Saccharomycetaceae</taxon>
        <taxon>Zygotorulaspora</taxon>
    </lineage>
</organism>
<dbReference type="OrthoDB" id="4053592at2759"/>
<name>A0A7H9B0S1_ZYGMR</name>
<proteinExistence type="inferred from homology"/>
<evidence type="ECO:0000256" key="5">
    <source>
        <dbReference type="ARBA" id="ARBA00022917"/>
    </source>
</evidence>
<keyword evidence="6 8" id="KW-0496">Mitochondrion</keyword>
<dbReference type="EMBL" id="CP058605">
    <property type="protein sequence ID" value="QLG71569.1"/>
    <property type="molecule type" value="Genomic_DNA"/>
</dbReference>
<evidence type="ECO:0000256" key="7">
    <source>
        <dbReference type="ARBA" id="ARBA00023136"/>
    </source>
</evidence>
<keyword evidence="5 8" id="KW-0648">Protein biosynthesis</keyword>
<dbReference type="GO" id="GO:0070681">
    <property type="term" value="P:glutaminyl-tRNAGln biosynthesis via transamidation"/>
    <property type="evidence" value="ECO:0007669"/>
    <property type="project" value="UniProtKB-UniRule"/>
</dbReference>
<reference evidence="9 10" key="1">
    <citation type="submission" date="2020-07" db="EMBL/GenBank/DDBJ databases">
        <title>The yeast mating-type switching endonuclease HO is a domesticated member of an unorthodox homing genetic element family.</title>
        <authorList>
            <person name="Coughlan A.Y."/>
            <person name="Lombardi L."/>
            <person name="Braun-Galleani S."/>
            <person name="Martos A.R."/>
            <person name="Galeote V."/>
            <person name="Bigey F."/>
            <person name="Dequin S."/>
            <person name="Byrne K.P."/>
            <person name="Wolfe K.H."/>
        </authorList>
    </citation>
    <scope>NUCLEOTIDE SEQUENCE [LARGE SCALE GENOMIC DNA]</scope>
    <source>
        <strain evidence="9 10">NRRL Y-6702</strain>
    </source>
</reference>
<comment type="subcellular location">
    <subcellularLocation>
        <location evidence="8">Mitochondrion inner membrane</location>
        <topology evidence="8">Peripheral membrane protein</topology>
        <orientation evidence="8">Matrix side</orientation>
    </subcellularLocation>
</comment>